<dbReference type="Proteomes" id="UP000237144">
    <property type="component" value="Unassembled WGS sequence"/>
</dbReference>
<keyword evidence="10" id="KW-0443">Lipid metabolism</keyword>
<keyword evidence="7 16" id="KW-0663">Pyridoxal phosphate</keyword>
<dbReference type="GO" id="GO:0019752">
    <property type="term" value="P:carboxylic acid metabolic process"/>
    <property type="evidence" value="ECO:0007669"/>
    <property type="project" value="InterPro"/>
</dbReference>
<evidence type="ECO:0000256" key="9">
    <source>
        <dbReference type="ARBA" id="ARBA00022989"/>
    </source>
</evidence>
<accession>A0A2S5B454</accession>
<gene>
    <name evidence="18" type="ORF">BMF94_5433</name>
</gene>
<organism evidence="18 19">
    <name type="scientific">Rhodotorula taiwanensis</name>
    <dbReference type="NCBI Taxonomy" id="741276"/>
    <lineage>
        <taxon>Eukaryota</taxon>
        <taxon>Fungi</taxon>
        <taxon>Dikarya</taxon>
        <taxon>Basidiomycota</taxon>
        <taxon>Pucciniomycotina</taxon>
        <taxon>Microbotryomycetes</taxon>
        <taxon>Sporidiobolales</taxon>
        <taxon>Sporidiobolaceae</taxon>
        <taxon>Rhodotorula</taxon>
    </lineage>
</organism>
<dbReference type="InterPro" id="IPR002129">
    <property type="entry name" value="PyrdxlP-dep_de-COase"/>
</dbReference>
<dbReference type="GO" id="GO:0005789">
    <property type="term" value="C:endoplasmic reticulum membrane"/>
    <property type="evidence" value="ECO:0007669"/>
    <property type="project" value="UniProtKB-SubCell"/>
</dbReference>
<proteinExistence type="inferred from homology"/>
<evidence type="ECO:0000256" key="11">
    <source>
        <dbReference type="ARBA" id="ARBA00023136"/>
    </source>
</evidence>
<dbReference type="InterPro" id="IPR015424">
    <property type="entry name" value="PyrdxlP-dep_Trfase"/>
</dbReference>
<dbReference type="GO" id="GO:0008117">
    <property type="term" value="F:sphinganine-1-phosphate aldolase activity"/>
    <property type="evidence" value="ECO:0007669"/>
    <property type="project" value="UniProtKB-EC"/>
</dbReference>
<dbReference type="Gene3D" id="3.40.640.10">
    <property type="entry name" value="Type I PLP-dependent aspartate aminotransferase-like (Major domain)"/>
    <property type="match status" value="1"/>
</dbReference>
<dbReference type="PANTHER" id="PTHR42735">
    <property type="match status" value="1"/>
</dbReference>
<keyword evidence="11" id="KW-0472">Membrane</keyword>
<dbReference type="FunFam" id="3.40.640.10:FF:000020">
    <property type="entry name" value="sphingosine-1-phosphate lyase 1"/>
    <property type="match status" value="1"/>
</dbReference>
<evidence type="ECO:0000256" key="4">
    <source>
        <dbReference type="ARBA" id="ARBA00004991"/>
    </source>
</evidence>
<dbReference type="Pfam" id="PF00282">
    <property type="entry name" value="Pyridoxal_deC"/>
    <property type="match status" value="1"/>
</dbReference>
<evidence type="ECO:0000256" key="16">
    <source>
        <dbReference type="PIRSR" id="PIRSR602129-50"/>
    </source>
</evidence>
<evidence type="ECO:0000256" key="15">
    <source>
        <dbReference type="ARBA" id="ARBA00042568"/>
    </source>
</evidence>
<dbReference type="InterPro" id="IPR050477">
    <property type="entry name" value="GrpII_AminoAcid_Decarb"/>
</dbReference>
<reference evidence="18 19" key="1">
    <citation type="journal article" date="2018" name="Front. Microbiol.">
        <title>Prospects for Fungal Bioremediation of Acidic Radioactive Waste Sites: Characterization and Genome Sequence of Rhodotorula taiwanensis MD1149.</title>
        <authorList>
            <person name="Tkavc R."/>
            <person name="Matrosova V.Y."/>
            <person name="Grichenko O.E."/>
            <person name="Gostincar C."/>
            <person name="Volpe R.P."/>
            <person name="Klimenkova P."/>
            <person name="Gaidamakova E.K."/>
            <person name="Zhou C.E."/>
            <person name="Stewart B.J."/>
            <person name="Lyman M.G."/>
            <person name="Malfatti S.A."/>
            <person name="Rubinfeld B."/>
            <person name="Courtot M."/>
            <person name="Singh J."/>
            <person name="Dalgard C.L."/>
            <person name="Hamilton T."/>
            <person name="Frey K.G."/>
            <person name="Gunde-Cimerman N."/>
            <person name="Dugan L."/>
            <person name="Daly M.J."/>
        </authorList>
    </citation>
    <scope>NUCLEOTIDE SEQUENCE [LARGE SCALE GENOMIC DNA]</scope>
    <source>
        <strain evidence="18 19">MD1149</strain>
    </source>
</reference>
<sequence>MPTATQMTSMVARQYLTLETAKTASPYPARACWNRSLVYRHSIRLVRHLLARGLFTTARQLYFAIAAKGFLLLRKFVPSVRTKVQGELDKVTLELEAKLAPKGLTDISFTSLPRTGLSREETTRVLTQLATLPNTKWETGRVSGAVYHGGEEMGQLWQEAFGKFEVSNPLHADVFPGVRKMDSELVAMCLSLYNCPLPSSSIDEHGGAGTTTSGGTESILMACKAYRDRARAEFGITEPEMIVPLSVHAAFDKAANYFGIKIHHIPVDPVTRRVQIHKVKRAINSNTILLVGSAPNFPDGAIDDISALSDLAIKHQLGLHVDCCLGSFLVPFLEKAGFRTVPFDFRVPGVTSISCDVHKYAMAPKGASVIMYRSKAIRKYQFEVITSWPGGVYATPSMAGSRPGAIIAGAYASLVHLGTDGYTSLCRDIVGAAQRLVKGIQASFPELYILGDPLVSVVAFGSRTEGEGNGEGKVPVYEVGDRMDKLGWHLNALQSPPALHIACTRLTVNVIDDLLRDLRTAVDEVKKANESGKGGMVTMYGLGSSSAVGPGLVGEMAVRYMDV</sequence>
<evidence type="ECO:0000256" key="7">
    <source>
        <dbReference type="ARBA" id="ARBA00022898"/>
    </source>
</evidence>
<evidence type="ECO:0000256" key="5">
    <source>
        <dbReference type="ARBA" id="ARBA00022692"/>
    </source>
</evidence>
<evidence type="ECO:0000313" key="19">
    <source>
        <dbReference type="Proteomes" id="UP000237144"/>
    </source>
</evidence>
<comment type="caution">
    <text evidence="18">The sequence shown here is derived from an EMBL/GenBank/DDBJ whole genome shotgun (WGS) entry which is preliminary data.</text>
</comment>
<dbReference type="EC" id="4.1.2.27" evidence="14"/>
<dbReference type="InterPro" id="IPR015421">
    <property type="entry name" value="PyrdxlP-dep_Trfase_major"/>
</dbReference>
<dbReference type="EMBL" id="PJQD01000081">
    <property type="protein sequence ID" value="POY71546.1"/>
    <property type="molecule type" value="Genomic_DNA"/>
</dbReference>
<dbReference type="OrthoDB" id="10254570at2759"/>
<evidence type="ECO:0000256" key="12">
    <source>
        <dbReference type="ARBA" id="ARBA00023239"/>
    </source>
</evidence>
<keyword evidence="5" id="KW-0812">Transmembrane</keyword>
<evidence type="ECO:0000256" key="2">
    <source>
        <dbReference type="ARBA" id="ARBA00004389"/>
    </source>
</evidence>
<dbReference type="Gene3D" id="3.90.1150.10">
    <property type="entry name" value="Aspartate Aminotransferase, domain 1"/>
    <property type="match status" value="1"/>
</dbReference>
<keyword evidence="9" id="KW-1133">Transmembrane helix</keyword>
<dbReference type="PANTHER" id="PTHR42735:SF6">
    <property type="entry name" value="SPHINGOSINE-1-PHOSPHATE LYASE 1"/>
    <property type="match status" value="1"/>
</dbReference>
<evidence type="ECO:0000256" key="10">
    <source>
        <dbReference type="ARBA" id="ARBA00023098"/>
    </source>
</evidence>
<evidence type="ECO:0000256" key="13">
    <source>
        <dbReference type="ARBA" id="ARBA00038302"/>
    </source>
</evidence>
<comment type="similarity">
    <text evidence="13">Belongs to the group II decarboxylase family. Sphingosine-1-phosphate lyase subfamily.</text>
</comment>
<comment type="pathway">
    <text evidence="3">Lipid metabolism; sphingolipid metabolism.</text>
</comment>
<name>A0A2S5B454_9BASI</name>
<dbReference type="AlphaFoldDB" id="A0A2S5B454"/>
<feature type="non-terminal residue" evidence="18">
    <location>
        <position position="563"/>
    </location>
</feature>
<keyword evidence="6" id="KW-0256">Endoplasmic reticulum</keyword>
<evidence type="ECO:0000256" key="1">
    <source>
        <dbReference type="ARBA" id="ARBA00001933"/>
    </source>
</evidence>
<dbReference type="GO" id="GO:0030170">
    <property type="term" value="F:pyridoxal phosphate binding"/>
    <property type="evidence" value="ECO:0007669"/>
    <property type="project" value="InterPro"/>
</dbReference>
<comment type="cofactor">
    <cofactor evidence="1 16 17">
        <name>pyridoxal 5'-phosphate</name>
        <dbReference type="ChEBI" id="CHEBI:597326"/>
    </cofactor>
</comment>
<dbReference type="SUPFAM" id="SSF53383">
    <property type="entry name" value="PLP-dependent transferases"/>
    <property type="match status" value="1"/>
</dbReference>
<evidence type="ECO:0000313" key="18">
    <source>
        <dbReference type="EMBL" id="POY71546.1"/>
    </source>
</evidence>
<dbReference type="GO" id="GO:0030149">
    <property type="term" value="P:sphingolipid catabolic process"/>
    <property type="evidence" value="ECO:0007669"/>
    <property type="project" value="TreeGrafter"/>
</dbReference>
<feature type="modified residue" description="N6-(pyridoxal phosphate)lysine" evidence="16">
    <location>
        <position position="359"/>
    </location>
</feature>
<evidence type="ECO:0000256" key="3">
    <source>
        <dbReference type="ARBA" id="ARBA00004760"/>
    </source>
</evidence>
<dbReference type="InterPro" id="IPR015422">
    <property type="entry name" value="PyrdxlP-dep_Trfase_small"/>
</dbReference>
<dbReference type="Gene3D" id="6.10.140.2150">
    <property type="match status" value="1"/>
</dbReference>
<keyword evidence="12 17" id="KW-0456">Lyase</keyword>
<evidence type="ECO:0000256" key="14">
    <source>
        <dbReference type="ARBA" id="ARBA00038965"/>
    </source>
</evidence>
<protein>
    <recommendedName>
        <fullName evidence="14">sphinganine-1-phosphate aldolase</fullName>
        <ecNumber evidence="14">4.1.2.27</ecNumber>
    </recommendedName>
    <alternativeName>
        <fullName evidence="15">Sphingosine-1-phosphate aldolase</fullName>
    </alternativeName>
</protein>
<keyword evidence="8" id="KW-0746">Sphingolipid metabolism</keyword>
<evidence type="ECO:0000256" key="6">
    <source>
        <dbReference type="ARBA" id="ARBA00022824"/>
    </source>
</evidence>
<evidence type="ECO:0000256" key="17">
    <source>
        <dbReference type="RuleBase" id="RU000382"/>
    </source>
</evidence>
<evidence type="ECO:0000256" key="8">
    <source>
        <dbReference type="ARBA" id="ARBA00022919"/>
    </source>
</evidence>
<comment type="subcellular location">
    <subcellularLocation>
        <location evidence="2">Endoplasmic reticulum membrane</location>
        <topology evidence="2">Single-pass membrane protein</topology>
    </subcellularLocation>
</comment>
<dbReference type="STRING" id="741276.A0A2S5B454"/>
<keyword evidence="19" id="KW-1185">Reference proteome</keyword>
<comment type="pathway">
    <text evidence="4">Sphingolipid metabolism.</text>
</comment>